<evidence type="ECO:0000256" key="4">
    <source>
        <dbReference type="ARBA" id="ARBA00022989"/>
    </source>
</evidence>
<feature type="transmembrane region" description="Helical" evidence="6">
    <location>
        <begin position="387"/>
        <end position="406"/>
    </location>
</feature>
<feature type="transmembrane region" description="Helical" evidence="6">
    <location>
        <begin position="412"/>
        <end position="435"/>
    </location>
</feature>
<gene>
    <name evidence="7" type="ORF">ACFQMN_13285</name>
</gene>
<keyword evidence="8" id="KW-1185">Reference proteome</keyword>
<feature type="transmembrane region" description="Helical" evidence="6">
    <location>
        <begin position="284"/>
        <end position="304"/>
    </location>
</feature>
<dbReference type="InterPro" id="IPR024923">
    <property type="entry name" value="PG_synth_SpoVB"/>
</dbReference>
<evidence type="ECO:0000313" key="7">
    <source>
        <dbReference type="EMBL" id="MFC7321855.1"/>
    </source>
</evidence>
<feature type="transmembrane region" description="Helical" evidence="6">
    <location>
        <begin position="160"/>
        <end position="177"/>
    </location>
</feature>
<evidence type="ECO:0000256" key="3">
    <source>
        <dbReference type="ARBA" id="ARBA00022692"/>
    </source>
</evidence>
<evidence type="ECO:0000313" key="8">
    <source>
        <dbReference type="Proteomes" id="UP001596494"/>
    </source>
</evidence>
<dbReference type="CDD" id="cd13124">
    <property type="entry name" value="MATE_SpoVB_like"/>
    <property type="match status" value="1"/>
</dbReference>
<dbReference type="InterPro" id="IPR002797">
    <property type="entry name" value="Polysacc_synth"/>
</dbReference>
<feature type="transmembrane region" description="Helical" evidence="6">
    <location>
        <begin position="121"/>
        <end position="139"/>
    </location>
</feature>
<sequence length="520" mass="56597">MSKSNLIKSTFILSIAALLSKILGSVFRIPLQNIAGDQVLGIFTLVYPVYMVALILSVAGIPIAISKMIAEAKLNKNLEAVGEIKRTAHILGLLFGFASFTILYIFSEPLSVIMGDSSTETALIIVASSLLFAPYMAVYRGYFQGFDDMKPTAVSQVLEQLFRVSVIIGAALLFTANDFSEDIVAGGVMSGSVIGVIASLLYLQYTYKKSDLPKSSPKKYQLHSFILWSKRILKVSIPVAIGTITMALLNAIDSLTIPLALHSQSDGSTINLTYLYGVYGRGLALVQIATVFATSIVLPLIPLLTKKIAEKKHSETKELIEKSNYLTHLISWPAAFGLLALTLPLNLALFTNLEGSSMLAVIGFSSAFTSLALVGTGILQGINLNKTAAFIVVTGVALKALLNIVFINYYGILGAAISTLIIYILLVAVNTIFIRRTVSYNLFPRELPRIILAAALMGMIAALPSLWLNFEHWSRAMNLLYVFLVIIAGALVYFLQLFLMKVINRESLANLPVIGKRWKI</sequence>
<evidence type="ECO:0000256" key="6">
    <source>
        <dbReference type="SAM" id="Phobius"/>
    </source>
</evidence>
<reference evidence="8" key="1">
    <citation type="journal article" date="2019" name="Int. J. Syst. Evol. Microbiol.">
        <title>The Global Catalogue of Microorganisms (GCM) 10K type strain sequencing project: providing services to taxonomists for standard genome sequencing and annotation.</title>
        <authorList>
            <consortium name="The Broad Institute Genomics Platform"/>
            <consortium name="The Broad Institute Genome Sequencing Center for Infectious Disease"/>
            <person name="Wu L."/>
            <person name="Ma J."/>
        </authorList>
    </citation>
    <scope>NUCLEOTIDE SEQUENCE [LARGE SCALE GENOMIC DNA]</scope>
    <source>
        <strain evidence="8">CCUG 73951</strain>
    </source>
</reference>
<keyword evidence="4 6" id="KW-1133">Transmembrane helix</keyword>
<feature type="transmembrane region" description="Helical" evidence="6">
    <location>
        <begin position="87"/>
        <end position="106"/>
    </location>
</feature>
<evidence type="ECO:0000256" key="5">
    <source>
        <dbReference type="ARBA" id="ARBA00023136"/>
    </source>
</evidence>
<keyword evidence="3 6" id="KW-0812">Transmembrane</keyword>
<dbReference type="PANTHER" id="PTHR30250">
    <property type="entry name" value="PST FAMILY PREDICTED COLANIC ACID TRANSPORTER"/>
    <property type="match status" value="1"/>
</dbReference>
<feature type="transmembrane region" description="Helical" evidence="6">
    <location>
        <begin position="479"/>
        <end position="499"/>
    </location>
</feature>
<feature type="transmembrane region" description="Helical" evidence="6">
    <location>
        <begin position="232"/>
        <end position="252"/>
    </location>
</feature>
<feature type="transmembrane region" description="Helical" evidence="6">
    <location>
        <begin position="183"/>
        <end position="203"/>
    </location>
</feature>
<feature type="transmembrane region" description="Helical" evidence="6">
    <location>
        <begin position="325"/>
        <end position="345"/>
    </location>
</feature>
<feature type="transmembrane region" description="Helical" evidence="6">
    <location>
        <begin position="40"/>
        <end position="66"/>
    </location>
</feature>
<dbReference type="Proteomes" id="UP001596494">
    <property type="component" value="Unassembled WGS sequence"/>
</dbReference>
<dbReference type="PIRSF" id="PIRSF038958">
    <property type="entry name" value="PG_synth_SpoVB"/>
    <property type="match status" value="1"/>
</dbReference>
<dbReference type="PANTHER" id="PTHR30250:SF29">
    <property type="entry name" value="POLYSACCHARIDE BIOSYNTHESIS PROTEIN C-TERMINAL DOMAIN-CONTAINING PROTEIN"/>
    <property type="match status" value="1"/>
</dbReference>
<evidence type="ECO:0000256" key="1">
    <source>
        <dbReference type="ARBA" id="ARBA00004651"/>
    </source>
</evidence>
<proteinExistence type="predicted"/>
<dbReference type="EMBL" id="JBHTBY010000011">
    <property type="protein sequence ID" value="MFC7321855.1"/>
    <property type="molecule type" value="Genomic_DNA"/>
</dbReference>
<comment type="subcellular location">
    <subcellularLocation>
        <location evidence="1">Cell membrane</location>
        <topology evidence="1">Multi-pass membrane protein</topology>
    </subcellularLocation>
</comment>
<feature type="transmembrane region" description="Helical" evidence="6">
    <location>
        <begin position="447"/>
        <end position="467"/>
    </location>
</feature>
<evidence type="ECO:0000256" key="2">
    <source>
        <dbReference type="ARBA" id="ARBA00022475"/>
    </source>
</evidence>
<dbReference type="Pfam" id="PF01943">
    <property type="entry name" value="Polysacc_synt"/>
    <property type="match status" value="1"/>
</dbReference>
<dbReference type="RefSeq" id="WP_289215793.1">
    <property type="nucleotide sequence ID" value="NZ_JAPVRC010000004.1"/>
</dbReference>
<protein>
    <submittedName>
        <fullName evidence="7">Oligosaccharide flippase family protein</fullName>
    </submittedName>
</protein>
<keyword evidence="5 6" id="KW-0472">Membrane</keyword>
<name>A0ABW2K4U0_9BACI</name>
<organism evidence="7 8">
    <name type="scientific">Halobacillus campisalis</name>
    <dbReference type="NCBI Taxonomy" id="435909"/>
    <lineage>
        <taxon>Bacteria</taxon>
        <taxon>Bacillati</taxon>
        <taxon>Bacillota</taxon>
        <taxon>Bacilli</taxon>
        <taxon>Bacillales</taxon>
        <taxon>Bacillaceae</taxon>
        <taxon>Halobacillus</taxon>
    </lineage>
</organism>
<accession>A0ABW2K4U0</accession>
<dbReference type="InterPro" id="IPR050833">
    <property type="entry name" value="Poly_Biosynth_Transport"/>
</dbReference>
<feature type="transmembrane region" description="Helical" evidence="6">
    <location>
        <begin position="357"/>
        <end position="375"/>
    </location>
</feature>
<comment type="caution">
    <text evidence="7">The sequence shown here is derived from an EMBL/GenBank/DDBJ whole genome shotgun (WGS) entry which is preliminary data.</text>
</comment>
<keyword evidence="2" id="KW-1003">Cell membrane</keyword>